<dbReference type="PANTHER" id="PTHR43280:SF29">
    <property type="entry name" value="ARAC-FAMILY TRANSCRIPTIONAL REGULATOR"/>
    <property type="match status" value="1"/>
</dbReference>
<dbReference type="PROSITE" id="PS01124">
    <property type="entry name" value="HTH_ARAC_FAMILY_2"/>
    <property type="match status" value="1"/>
</dbReference>
<accession>A0ABU4UF44</accession>
<comment type="caution">
    <text evidence="6">The sequence shown here is derived from an EMBL/GenBank/DDBJ whole genome shotgun (WGS) entry which is preliminary data.</text>
</comment>
<evidence type="ECO:0000256" key="2">
    <source>
        <dbReference type="ARBA" id="ARBA00023125"/>
    </source>
</evidence>
<dbReference type="PROSITE" id="PS00041">
    <property type="entry name" value="HTH_ARAC_FAMILY_1"/>
    <property type="match status" value="1"/>
</dbReference>
<keyword evidence="3" id="KW-0804">Transcription</keyword>
<gene>
    <name evidence="6" type="ORF">QLH52_10935</name>
</gene>
<evidence type="ECO:0000313" key="6">
    <source>
        <dbReference type="EMBL" id="MDX8127796.1"/>
    </source>
</evidence>
<feature type="transmembrane region" description="Helical" evidence="4">
    <location>
        <begin position="151"/>
        <end position="172"/>
    </location>
</feature>
<feature type="transmembrane region" description="Helical" evidence="4">
    <location>
        <begin position="66"/>
        <end position="83"/>
    </location>
</feature>
<name>A0ABU4UF44_9GAMM</name>
<dbReference type="InterPro" id="IPR018062">
    <property type="entry name" value="HTH_AraC-typ_CS"/>
</dbReference>
<evidence type="ECO:0000256" key="4">
    <source>
        <dbReference type="SAM" id="Phobius"/>
    </source>
</evidence>
<evidence type="ECO:0000259" key="5">
    <source>
        <dbReference type="PROSITE" id="PS01124"/>
    </source>
</evidence>
<keyword evidence="1" id="KW-0805">Transcription regulation</keyword>
<dbReference type="InterPro" id="IPR018060">
    <property type="entry name" value="HTH_AraC"/>
</dbReference>
<feature type="domain" description="HTH araC/xylS-type" evidence="5">
    <location>
        <begin position="225"/>
        <end position="331"/>
    </location>
</feature>
<dbReference type="EMBL" id="JAXARY010000009">
    <property type="protein sequence ID" value="MDX8127796.1"/>
    <property type="molecule type" value="Genomic_DNA"/>
</dbReference>
<evidence type="ECO:0000256" key="3">
    <source>
        <dbReference type="ARBA" id="ARBA00023163"/>
    </source>
</evidence>
<sequence>MSIVALLFIGFSFGAALLLLAGNILQAREPVRFTSKLAGFLLIAGLAGIQSLHLGYLLNRYEQVHSALYLFLLYGIAPSFYFYSRQLLRNDAGYSRHDVLHVLPFALCMILPYRLALPGAFLVGGGYLLWLAKTVYALRGQRQRFHWELSALGILFAIAVGVLLLGFIWPLLNQTDFIGSYSILIGLAFFAVTLTLLRFPNITADVSEAVRAAYAESTLNNVDRQAVLSKLDALMTQDKLYTLETLSLAVLAEQLNLSQHQLSELINTEFQQGFSRYIREQRIAAAKKLLLAEPNASVLSIGLTVGFSTQSNFYAAFRDIVGVAPGQYRKTHAG</sequence>
<feature type="transmembrane region" description="Helical" evidence="4">
    <location>
        <begin position="37"/>
        <end position="59"/>
    </location>
</feature>
<keyword evidence="7" id="KW-1185">Reference proteome</keyword>
<keyword evidence="2" id="KW-0238">DNA-binding</keyword>
<evidence type="ECO:0000313" key="7">
    <source>
        <dbReference type="Proteomes" id="UP001284537"/>
    </source>
</evidence>
<dbReference type="Gene3D" id="1.10.10.60">
    <property type="entry name" value="Homeodomain-like"/>
    <property type="match status" value="2"/>
</dbReference>
<keyword evidence="4" id="KW-0472">Membrane</keyword>
<keyword evidence="4" id="KW-0812">Transmembrane</keyword>
<dbReference type="InterPro" id="IPR009057">
    <property type="entry name" value="Homeodomain-like_sf"/>
</dbReference>
<dbReference type="SUPFAM" id="SSF46689">
    <property type="entry name" value="Homeodomain-like"/>
    <property type="match status" value="1"/>
</dbReference>
<proteinExistence type="predicted"/>
<evidence type="ECO:0000256" key="1">
    <source>
        <dbReference type="ARBA" id="ARBA00023015"/>
    </source>
</evidence>
<feature type="transmembrane region" description="Helical" evidence="4">
    <location>
        <begin position="178"/>
        <end position="197"/>
    </location>
</feature>
<feature type="transmembrane region" description="Helical" evidence="4">
    <location>
        <begin position="103"/>
        <end position="130"/>
    </location>
</feature>
<protein>
    <submittedName>
        <fullName evidence="6">Helix-turn-helix domain-containing protein</fullName>
    </submittedName>
</protein>
<reference evidence="6 7" key="1">
    <citation type="submission" date="2023-11" db="EMBL/GenBank/DDBJ databases">
        <authorList>
            <person name="Ouyang M.-Y."/>
        </authorList>
    </citation>
    <scope>NUCLEOTIDE SEQUENCE [LARGE SCALE GENOMIC DNA]</scope>
    <source>
        <strain evidence="6 7">OY6</strain>
    </source>
</reference>
<dbReference type="PANTHER" id="PTHR43280">
    <property type="entry name" value="ARAC-FAMILY TRANSCRIPTIONAL REGULATOR"/>
    <property type="match status" value="1"/>
</dbReference>
<dbReference type="SMART" id="SM00342">
    <property type="entry name" value="HTH_ARAC"/>
    <property type="match status" value="1"/>
</dbReference>
<organism evidence="6 7">
    <name type="scientific">Methylomonas defluvii</name>
    <dbReference type="NCBI Taxonomy" id="3045149"/>
    <lineage>
        <taxon>Bacteria</taxon>
        <taxon>Pseudomonadati</taxon>
        <taxon>Pseudomonadota</taxon>
        <taxon>Gammaproteobacteria</taxon>
        <taxon>Methylococcales</taxon>
        <taxon>Methylococcaceae</taxon>
        <taxon>Methylomonas</taxon>
    </lineage>
</organism>
<dbReference type="Proteomes" id="UP001284537">
    <property type="component" value="Unassembled WGS sequence"/>
</dbReference>
<keyword evidence="4" id="KW-1133">Transmembrane helix</keyword>
<dbReference type="RefSeq" id="WP_319961561.1">
    <property type="nucleotide sequence ID" value="NZ_JAXARY010000009.1"/>
</dbReference>
<dbReference type="Pfam" id="PF12833">
    <property type="entry name" value="HTH_18"/>
    <property type="match status" value="1"/>
</dbReference>